<dbReference type="AlphaFoldDB" id="A0A4P0Y0Y3"/>
<evidence type="ECO:0000256" key="7">
    <source>
        <dbReference type="ARBA" id="ARBA00023316"/>
    </source>
</evidence>
<dbReference type="PANTHER" id="PTHR30336">
    <property type="entry name" value="INNER MEMBRANE PROTEIN, PROBABLE PERMEASE"/>
    <property type="match status" value="1"/>
</dbReference>
<dbReference type="GO" id="GO:0000270">
    <property type="term" value="P:peptidoglycan metabolic process"/>
    <property type="evidence" value="ECO:0007669"/>
    <property type="project" value="TreeGrafter"/>
</dbReference>
<evidence type="ECO:0000256" key="6">
    <source>
        <dbReference type="ARBA" id="ARBA00023136"/>
    </source>
</evidence>
<evidence type="ECO:0000259" key="10">
    <source>
        <dbReference type="Pfam" id="PF02698"/>
    </source>
</evidence>
<reference evidence="11" key="1">
    <citation type="submission" date="2019-04" db="EMBL/GenBank/DDBJ databases">
        <authorList>
            <consortium name="Pathogen Informatics"/>
        </authorList>
    </citation>
    <scope>NUCLEOTIDE SEQUENCE</scope>
    <source>
        <strain evidence="11">NCTC9183</strain>
    </source>
</reference>
<dbReference type="CDD" id="cd06259">
    <property type="entry name" value="YdcF-like"/>
    <property type="match status" value="1"/>
</dbReference>
<evidence type="ECO:0000256" key="9">
    <source>
        <dbReference type="ARBA" id="ARBA00070389"/>
    </source>
</evidence>
<comment type="subcellular location">
    <subcellularLocation>
        <location evidence="1">Cell inner membrane</location>
        <topology evidence="1">Multi-pass membrane protein</topology>
    </subcellularLocation>
</comment>
<dbReference type="GO" id="GO:0005886">
    <property type="term" value="C:plasma membrane"/>
    <property type="evidence" value="ECO:0007669"/>
    <property type="project" value="UniProtKB-SubCell"/>
</dbReference>
<organism evidence="11">
    <name type="scientific">Klebsiella pneumoniae</name>
    <dbReference type="NCBI Taxonomy" id="573"/>
    <lineage>
        <taxon>Bacteria</taxon>
        <taxon>Pseudomonadati</taxon>
        <taxon>Pseudomonadota</taxon>
        <taxon>Gammaproteobacteria</taxon>
        <taxon>Enterobacterales</taxon>
        <taxon>Enterobacteriaceae</taxon>
        <taxon>Klebsiella/Raoultella group</taxon>
        <taxon>Klebsiella</taxon>
        <taxon>Klebsiella pneumoniae complex</taxon>
    </lineage>
</organism>
<evidence type="ECO:0000256" key="8">
    <source>
        <dbReference type="ARBA" id="ARBA00053487"/>
    </source>
</evidence>
<evidence type="ECO:0000256" key="1">
    <source>
        <dbReference type="ARBA" id="ARBA00004429"/>
    </source>
</evidence>
<keyword evidence="7" id="KW-0961">Cell wall biogenesis/degradation</keyword>
<dbReference type="GO" id="GO:0043164">
    <property type="term" value="P:Gram-negative-bacterium-type cell wall biogenesis"/>
    <property type="evidence" value="ECO:0007669"/>
    <property type="project" value="TreeGrafter"/>
</dbReference>
<keyword evidence="6" id="KW-0472">Membrane</keyword>
<dbReference type="Pfam" id="PF02698">
    <property type="entry name" value="DUF218"/>
    <property type="match status" value="1"/>
</dbReference>
<keyword evidence="4" id="KW-0812">Transmembrane</keyword>
<keyword evidence="2" id="KW-1003">Cell membrane</keyword>
<evidence type="ECO:0000256" key="4">
    <source>
        <dbReference type="ARBA" id="ARBA00022692"/>
    </source>
</evidence>
<keyword evidence="3" id="KW-0997">Cell inner membrane</keyword>
<evidence type="ECO:0000313" key="11">
    <source>
        <dbReference type="EMBL" id="VTM53991.1"/>
    </source>
</evidence>
<protein>
    <recommendedName>
        <fullName evidence="9">Envelope biogenesis factor ElyC</fullName>
    </recommendedName>
</protein>
<accession>A0A4P0Y0Y3</accession>
<dbReference type="InterPro" id="IPR051599">
    <property type="entry name" value="Cell_Envelope_Assoc"/>
</dbReference>
<proteinExistence type="predicted"/>
<name>A0A4P0Y0Y3_KLEPN</name>
<comment type="function">
    <text evidence="8">Plays a critical role in the metabolism of the essential lipid carrier used for cell wall synthesis.</text>
</comment>
<evidence type="ECO:0000256" key="5">
    <source>
        <dbReference type="ARBA" id="ARBA00022989"/>
    </source>
</evidence>
<dbReference type="EMBL" id="CABDVL010000003">
    <property type="protein sequence ID" value="VTM53991.1"/>
    <property type="molecule type" value="Genomic_DNA"/>
</dbReference>
<dbReference type="Proteomes" id="UP000507695">
    <property type="component" value="Unassembled WGS sequence"/>
</dbReference>
<dbReference type="GO" id="GO:0071555">
    <property type="term" value="P:cell wall organization"/>
    <property type="evidence" value="ECO:0007669"/>
    <property type="project" value="UniProtKB-KW"/>
</dbReference>
<gene>
    <name evidence="11" type="ORF">NCTC9183_02792</name>
</gene>
<keyword evidence="5" id="KW-1133">Transmembrane helix</keyword>
<dbReference type="FunFam" id="3.40.50.620:FF:000164">
    <property type="entry name" value="Envelope biogenesis factor ElyC"/>
    <property type="match status" value="1"/>
</dbReference>
<dbReference type="PANTHER" id="PTHR30336:SF4">
    <property type="entry name" value="ENVELOPE BIOGENESIS FACTOR ELYC"/>
    <property type="match status" value="1"/>
</dbReference>
<evidence type="ECO:0000256" key="2">
    <source>
        <dbReference type="ARBA" id="ARBA00022475"/>
    </source>
</evidence>
<dbReference type="NCBIfam" id="NF007794">
    <property type="entry name" value="PRK10494.1"/>
    <property type="match status" value="1"/>
</dbReference>
<dbReference type="InterPro" id="IPR003848">
    <property type="entry name" value="DUF218"/>
</dbReference>
<sequence length="161" mass="16915">MNYVVVLGGGYTWNPEWAPSSNLINNSLPRLTEGIRLWQANPGSKMIFTGAAAKTNPVSTAEAGARVAESLGVPRSDIIVLDRPKDTEEEALAVKRAIGDAPFLLVTSASHLPRAMIFFRHAGLDPLPRAGQSAGGDLAAQSVGAGHSFSSVADAQRPGRL</sequence>
<evidence type="ECO:0000256" key="3">
    <source>
        <dbReference type="ARBA" id="ARBA00022519"/>
    </source>
</evidence>
<feature type="domain" description="DUF218" evidence="10">
    <location>
        <begin position="3"/>
        <end position="130"/>
    </location>
</feature>